<reference evidence="8" key="1">
    <citation type="journal article" date="2020" name="mSystems">
        <title>Genome- and Community-Level Interaction Insights into Carbon Utilization and Element Cycling Functions of Hydrothermarchaeota in Hydrothermal Sediment.</title>
        <authorList>
            <person name="Zhou Z."/>
            <person name="Liu Y."/>
            <person name="Xu W."/>
            <person name="Pan J."/>
            <person name="Luo Z.H."/>
            <person name="Li M."/>
        </authorList>
    </citation>
    <scope>NUCLEOTIDE SEQUENCE [LARGE SCALE GENOMIC DNA]</scope>
    <source>
        <strain evidence="8">HyVt-533</strain>
    </source>
</reference>
<keyword evidence="4 7" id="KW-0812">Transmembrane</keyword>
<feature type="transmembrane region" description="Helical" evidence="7">
    <location>
        <begin position="191"/>
        <end position="211"/>
    </location>
</feature>
<dbReference type="PANTHER" id="PTHR43299:SF1">
    <property type="entry name" value="UPF0718 PROTEIN YRAQ"/>
    <property type="match status" value="1"/>
</dbReference>
<comment type="subcellular location">
    <subcellularLocation>
        <location evidence="1">Cell membrane</location>
        <topology evidence="1">Multi-pass membrane protein</topology>
    </subcellularLocation>
</comment>
<evidence type="ECO:0000256" key="2">
    <source>
        <dbReference type="ARBA" id="ARBA00006386"/>
    </source>
</evidence>
<evidence type="ECO:0000256" key="6">
    <source>
        <dbReference type="ARBA" id="ARBA00023136"/>
    </source>
</evidence>
<feature type="transmembrane region" description="Helical" evidence="7">
    <location>
        <begin position="87"/>
        <end position="110"/>
    </location>
</feature>
<evidence type="ECO:0000313" key="8">
    <source>
        <dbReference type="EMBL" id="HHI97847.1"/>
    </source>
</evidence>
<keyword evidence="6 7" id="KW-0472">Membrane</keyword>
<gene>
    <name evidence="8" type="ORF">ENJ96_08330</name>
</gene>
<evidence type="ECO:0000256" key="3">
    <source>
        <dbReference type="ARBA" id="ARBA00022475"/>
    </source>
</evidence>
<accession>A0A7V5U357</accession>
<evidence type="ECO:0000256" key="7">
    <source>
        <dbReference type="SAM" id="Phobius"/>
    </source>
</evidence>
<evidence type="ECO:0000256" key="1">
    <source>
        <dbReference type="ARBA" id="ARBA00004651"/>
    </source>
</evidence>
<feature type="transmembrane region" description="Helical" evidence="7">
    <location>
        <begin position="269"/>
        <end position="286"/>
    </location>
</feature>
<keyword evidence="3" id="KW-1003">Cell membrane</keyword>
<evidence type="ECO:0008006" key="9">
    <source>
        <dbReference type="Google" id="ProtNLM"/>
    </source>
</evidence>
<feature type="transmembrane region" description="Helical" evidence="7">
    <location>
        <begin position="223"/>
        <end position="240"/>
    </location>
</feature>
<dbReference type="GO" id="GO:0005886">
    <property type="term" value="C:plasma membrane"/>
    <property type="evidence" value="ECO:0007669"/>
    <property type="project" value="UniProtKB-SubCell"/>
</dbReference>
<dbReference type="EMBL" id="DROK01000248">
    <property type="protein sequence ID" value="HHI97847.1"/>
    <property type="molecule type" value="Genomic_DNA"/>
</dbReference>
<evidence type="ECO:0000256" key="4">
    <source>
        <dbReference type="ARBA" id="ARBA00022692"/>
    </source>
</evidence>
<feature type="transmembrane region" description="Helical" evidence="7">
    <location>
        <begin position="148"/>
        <end position="168"/>
    </location>
</feature>
<feature type="transmembrane region" description="Helical" evidence="7">
    <location>
        <begin position="48"/>
        <end position="66"/>
    </location>
</feature>
<dbReference type="Proteomes" id="UP000886101">
    <property type="component" value="Unassembled WGS sequence"/>
</dbReference>
<feature type="transmembrane region" description="Helical" evidence="7">
    <location>
        <begin position="377"/>
        <end position="396"/>
    </location>
</feature>
<proteinExistence type="inferred from homology"/>
<feature type="transmembrane region" description="Helical" evidence="7">
    <location>
        <begin position="298"/>
        <end position="319"/>
    </location>
</feature>
<protein>
    <recommendedName>
        <fullName evidence="9">Permease</fullName>
    </recommendedName>
</protein>
<comment type="caution">
    <text evidence="8">The sequence shown here is derived from an EMBL/GenBank/DDBJ whole genome shotgun (WGS) entry which is preliminary data.</text>
</comment>
<feature type="transmembrane region" description="Helical" evidence="7">
    <location>
        <begin position="122"/>
        <end position="141"/>
    </location>
</feature>
<organism evidence="8">
    <name type="scientific">Thermodesulfatator atlanticus</name>
    <dbReference type="NCBI Taxonomy" id="501497"/>
    <lineage>
        <taxon>Bacteria</taxon>
        <taxon>Pseudomonadati</taxon>
        <taxon>Thermodesulfobacteriota</taxon>
        <taxon>Thermodesulfobacteria</taxon>
        <taxon>Thermodesulfobacteriales</taxon>
        <taxon>Thermodesulfatatoraceae</taxon>
        <taxon>Thermodesulfatator</taxon>
    </lineage>
</organism>
<feature type="transmembrane region" description="Helical" evidence="7">
    <location>
        <begin position="331"/>
        <end position="357"/>
    </location>
</feature>
<keyword evidence="5 7" id="KW-1133">Transmembrane helix</keyword>
<evidence type="ECO:0000256" key="5">
    <source>
        <dbReference type="ARBA" id="ARBA00022989"/>
    </source>
</evidence>
<comment type="similarity">
    <text evidence="2">Belongs to the UPF0718 family.</text>
</comment>
<name>A0A7V5U357_9BACT</name>
<dbReference type="Pfam" id="PF03773">
    <property type="entry name" value="ArsP_1"/>
    <property type="match status" value="1"/>
</dbReference>
<dbReference type="AlphaFoldDB" id="A0A7V5U357"/>
<sequence>MNWRKEIPRILLGLLVFLVLYFLPAKDRFLKGVTEGVLLAHWYAKEHVIFCLLPAFFIAGAISVFVSKESVMRYLGPKAPKPLAYGVASVSGTILAVCSCTVLPLFAGIYLNGAGLGPATTFLYSGPAINVLAIVLTARILGFGLGLARALGAILASIVIGLAMAWLFRKEERARVANLTSAPAPPAGRPLWQTVVFMATLVAILIFGTWGHGTGLWERIYQFKWQLLAFSVLLLALELWRFFKVSPFGLVLVALAVTLAEFIFPGHEIPYLVGIVLLSFLLYRTGGEAREWFESSYWLGKQILPLLFVGVLAAGFFLGRPGHEAFIPSRLVAELVGGNGLLANFFAAISGAFMYFATLTEVPILQGLLGAGMGKGPALALLLSGPAVSLPSMLVIRSVLGTKKTAAYVFLVVIISTLCGWSYGAFFGG</sequence>
<feature type="transmembrane region" description="Helical" evidence="7">
    <location>
        <begin position="246"/>
        <end position="264"/>
    </location>
</feature>
<feature type="transmembrane region" description="Helical" evidence="7">
    <location>
        <begin position="408"/>
        <end position="426"/>
    </location>
</feature>
<dbReference type="InterPro" id="IPR005524">
    <property type="entry name" value="DUF318"/>
</dbReference>
<dbReference type="PANTHER" id="PTHR43299">
    <property type="entry name" value="UPF0718 PROTEIN YRAQ"/>
    <property type="match status" value="1"/>
</dbReference>